<dbReference type="STRING" id="22663.A0A2I0I0R6"/>
<dbReference type="InterPro" id="IPR020904">
    <property type="entry name" value="Sc_DH/Rdtase_CS"/>
</dbReference>
<reference evidence="3 4" key="1">
    <citation type="submission" date="2017-11" db="EMBL/GenBank/DDBJ databases">
        <title>De-novo sequencing of pomegranate (Punica granatum L.) genome.</title>
        <authorList>
            <person name="Akparov Z."/>
            <person name="Amiraslanov A."/>
            <person name="Hajiyeva S."/>
            <person name="Abbasov M."/>
            <person name="Kaur K."/>
            <person name="Hamwieh A."/>
            <person name="Solovyev V."/>
            <person name="Salamov A."/>
            <person name="Braich B."/>
            <person name="Kosarev P."/>
            <person name="Mahmoud A."/>
            <person name="Hajiyev E."/>
            <person name="Babayeva S."/>
            <person name="Izzatullayeva V."/>
            <person name="Mammadov A."/>
            <person name="Mammadov A."/>
            <person name="Sharifova S."/>
            <person name="Ojaghi J."/>
            <person name="Eynullazada K."/>
            <person name="Bayramov B."/>
            <person name="Abdulazimova A."/>
            <person name="Shahmuradov I."/>
        </authorList>
    </citation>
    <scope>NUCLEOTIDE SEQUENCE [LARGE SCALE GENOMIC DNA]</scope>
    <source>
        <strain evidence="4">cv. AG2017</strain>
        <tissue evidence="3">Leaf</tissue>
    </source>
</reference>
<gene>
    <name evidence="3" type="ORF">CRG98_042068</name>
</gene>
<evidence type="ECO:0000256" key="2">
    <source>
        <dbReference type="ARBA" id="ARBA00023002"/>
    </source>
</evidence>
<evidence type="ECO:0000313" key="4">
    <source>
        <dbReference type="Proteomes" id="UP000233551"/>
    </source>
</evidence>
<evidence type="ECO:0000313" key="3">
    <source>
        <dbReference type="EMBL" id="PKI37555.1"/>
    </source>
</evidence>
<keyword evidence="4" id="KW-1185">Reference proteome</keyword>
<evidence type="ECO:0000256" key="1">
    <source>
        <dbReference type="ARBA" id="ARBA00006484"/>
    </source>
</evidence>
<organism evidence="3 4">
    <name type="scientific">Punica granatum</name>
    <name type="common">Pomegranate</name>
    <dbReference type="NCBI Taxonomy" id="22663"/>
    <lineage>
        <taxon>Eukaryota</taxon>
        <taxon>Viridiplantae</taxon>
        <taxon>Streptophyta</taxon>
        <taxon>Embryophyta</taxon>
        <taxon>Tracheophyta</taxon>
        <taxon>Spermatophyta</taxon>
        <taxon>Magnoliopsida</taxon>
        <taxon>eudicotyledons</taxon>
        <taxon>Gunneridae</taxon>
        <taxon>Pentapetalae</taxon>
        <taxon>rosids</taxon>
        <taxon>malvids</taxon>
        <taxon>Myrtales</taxon>
        <taxon>Lythraceae</taxon>
        <taxon>Punica</taxon>
    </lineage>
</organism>
<dbReference type="Proteomes" id="UP000233551">
    <property type="component" value="Unassembled WGS sequence"/>
</dbReference>
<sequence>MIMLEGKVAIITGGASGVGESTGRLFIRHDAKVIIADIQDTLGLALCEELGSDQDNLSYVHCDVTQEPDVQNVVDTAISRAMIPARRGCILFTASVYSVTSGNLSYPYTTSKHAVVGLAKNLSVELGQNGIRVNYVSPFMMATPLNMKCTGMERKRVVEVASMAAVLKGTVLEPEDVADAALYLASDESKYVNGVNLVVDGGYSVTNPTLPTVLRSYMSDQ</sequence>
<comment type="similarity">
    <text evidence="1">Belongs to the short-chain dehydrogenases/reductases (SDR) family.</text>
</comment>
<dbReference type="SUPFAM" id="SSF51735">
    <property type="entry name" value="NAD(P)-binding Rossmann-fold domains"/>
    <property type="match status" value="1"/>
</dbReference>
<dbReference type="Pfam" id="PF00106">
    <property type="entry name" value="adh_short"/>
    <property type="match status" value="1"/>
</dbReference>
<dbReference type="PRINTS" id="PR00081">
    <property type="entry name" value="GDHRDH"/>
</dbReference>
<dbReference type="Gene3D" id="3.40.50.720">
    <property type="entry name" value="NAD(P)-binding Rossmann-like Domain"/>
    <property type="match status" value="2"/>
</dbReference>
<name>A0A2I0I0R6_PUNGR</name>
<dbReference type="InterPro" id="IPR002347">
    <property type="entry name" value="SDR_fam"/>
</dbReference>
<proteinExistence type="inferred from homology"/>
<dbReference type="EMBL" id="PGOL01004351">
    <property type="protein sequence ID" value="PKI37555.1"/>
    <property type="molecule type" value="Genomic_DNA"/>
</dbReference>
<dbReference type="GO" id="GO:0016491">
    <property type="term" value="F:oxidoreductase activity"/>
    <property type="evidence" value="ECO:0007669"/>
    <property type="project" value="UniProtKB-KW"/>
</dbReference>
<keyword evidence="2" id="KW-0560">Oxidoreductase</keyword>
<accession>A0A2I0I0R6</accession>
<comment type="caution">
    <text evidence="3">The sequence shown here is derived from an EMBL/GenBank/DDBJ whole genome shotgun (WGS) entry which is preliminary data.</text>
</comment>
<dbReference type="PANTHER" id="PTHR43180">
    <property type="entry name" value="3-OXOACYL-(ACYL-CARRIER-PROTEIN) REDUCTASE (AFU_ORTHOLOGUE AFUA_6G11210)"/>
    <property type="match status" value="1"/>
</dbReference>
<dbReference type="InterPro" id="IPR036291">
    <property type="entry name" value="NAD(P)-bd_dom_sf"/>
</dbReference>
<dbReference type="PANTHER" id="PTHR43180:SF67">
    <property type="entry name" value="SECOISOLARICIRESINOL DEHYDROGENASE"/>
    <property type="match status" value="1"/>
</dbReference>
<protein>
    <recommendedName>
        <fullName evidence="5">Secoisolariciresinol dehydrogenase-like</fullName>
    </recommendedName>
</protein>
<dbReference type="Pfam" id="PF13561">
    <property type="entry name" value="adh_short_C2"/>
    <property type="match status" value="1"/>
</dbReference>
<dbReference type="PROSITE" id="PS00061">
    <property type="entry name" value="ADH_SHORT"/>
    <property type="match status" value="1"/>
</dbReference>
<dbReference type="AlphaFoldDB" id="A0A2I0I0R6"/>
<evidence type="ECO:0008006" key="5">
    <source>
        <dbReference type="Google" id="ProtNLM"/>
    </source>
</evidence>